<sequence length="100" mass="11019">MHIQVINFNLEGINRAEYEAVCDELAGAFAALPGLISKHWLADEENNTYGGVYIWETRDAYEAYLNSELFAGVGANPALVNIVSKDFDVIEGPTRVTRGL</sequence>
<protein>
    <recommendedName>
        <fullName evidence="2">ABM domain-containing protein</fullName>
    </recommendedName>
</protein>
<dbReference type="PANTHER" id="PTHR39169">
    <property type="match status" value="1"/>
</dbReference>
<dbReference type="EMBL" id="UINC01006380">
    <property type="protein sequence ID" value="SVA27183.1"/>
    <property type="molecule type" value="Genomic_DNA"/>
</dbReference>
<reference evidence="1" key="1">
    <citation type="submission" date="2018-05" db="EMBL/GenBank/DDBJ databases">
        <authorList>
            <person name="Lanie J.A."/>
            <person name="Ng W.-L."/>
            <person name="Kazmierczak K.M."/>
            <person name="Andrzejewski T.M."/>
            <person name="Davidsen T.M."/>
            <person name="Wayne K.J."/>
            <person name="Tettelin H."/>
            <person name="Glass J.I."/>
            <person name="Rusch D."/>
            <person name="Podicherti R."/>
            <person name="Tsui H.-C.T."/>
            <person name="Winkler M.E."/>
        </authorList>
    </citation>
    <scope>NUCLEOTIDE SEQUENCE</scope>
</reference>
<dbReference type="InterPro" id="IPR011008">
    <property type="entry name" value="Dimeric_a/b-barrel"/>
</dbReference>
<evidence type="ECO:0008006" key="2">
    <source>
        <dbReference type="Google" id="ProtNLM"/>
    </source>
</evidence>
<dbReference type="AlphaFoldDB" id="A0A381UK66"/>
<name>A0A381UK66_9ZZZZ</name>
<dbReference type="PANTHER" id="PTHR39169:SF1">
    <property type="entry name" value="MONOOXYGENASE YDHR-RELATED"/>
    <property type="match status" value="1"/>
</dbReference>
<dbReference type="SUPFAM" id="SSF54909">
    <property type="entry name" value="Dimeric alpha+beta barrel"/>
    <property type="match status" value="1"/>
</dbReference>
<proteinExistence type="predicted"/>
<dbReference type="InterPro" id="IPR014910">
    <property type="entry name" value="YdhR"/>
</dbReference>
<evidence type="ECO:0000313" key="1">
    <source>
        <dbReference type="EMBL" id="SVA27183.1"/>
    </source>
</evidence>
<organism evidence="1">
    <name type="scientific">marine metagenome</name>
    <dbReference type="NCBI Taxonomy" id="408172"/>
    <lineage>
        <taxon>unclassified sequences</taxon>
        <taxon>metagenomes</taxon>
        <taxon>ecological metagenomes</taxon>
    </lineage>
</organism>
<dbReference type="Pfam" id="PF08803">
    <property type="entry name" value="ydhR"/>
    <property type="match status" value="1"/>
</dbReference>
<dbReference type="Gene3D" id="3.30.70.100">
    <property type="match status" value="1"/>
</dbReference>
<accession>A0A381UK66</accession>
<gene>
    <name evidence="1" type="ORF">METZ01_LOCUS80037</name>
</gene>